<protein>
    <submittedName>
        <fullName evidence="5">Metallophosphoesterase</fullName>
    </submittedName>
</protein>
<dbReference type="SUPFAM" id="SSF69318">
    <property type="entry name" value="Integrin alpha N-terminal domain"/>
    <property type="match status" value="1"/>
</dbReference>
<evidence type="ECO:0000259" key="4">
    <source>
        <dbReference type="Pfam" id="PF09992"/>
    </source>
</evidence>
<accession>A0ABX5VJ53</accession>
<dbReference type="InterPro" id="IPR004843">
    <property type="entry name" value="Calcineurin-like_PHP"/>
</dbReference>
<feature type="region of interest" description="Disordered" evidence="1">
    <location>
        <begin position="370"/>
        <end position="395"/>
    </location>
</feature>
<gene>
    <name evidence="5" type="ORF">FE251_02830</name>
</gene>
<evidence type="ECO:0000256" key="1">
    <source>
        <dbReference type="SAM" id="MobiDB-lite"/>
    </source>
</evidence>
<keyword evidence="6" id="KW-1185">Reference proteome</keyword>
<evidence type="ECO:0000256" key="2">
    <source>
        <dbReference type="SAM" id="SignalP"/>
    </source>
</evidence>
<dbReference type="EMBL" id="CP040899">
    <property type="protein sequence ID" value="QDB78427.1"/>
    <property type="molecule type" value="Genomic_DNA"/>
</dbReference>
<dbReference type="Pfam" id="PF09992">
    <property type="entry name" value="NAGPA"/>
    <property type="match status" value="1"/>
</dbReference>
<dbReference type="SUPFAM" id="SSF49785">
    <property type="entry name" value="Galactose-binding domain-like"/>
    <property type="match status" value="1"/>
</dbReference>
<organism evidence="5 6">
    <name type="scientific">Georgenia wutianyii</name>
    <dbReference type="NCBI Taxonomy" id="2585135"/>
    <lineage>
        <taxon>Bacteria</taxon>
        <taxon>Bacillati</taxon>
        <taxon>Actinomycetota</taxon>
        <taxon>Actinomycetes</taxon>
        <taxon>Micrococcales</taxon>
        <taxon>Bogoriellaceae</taxon>
        <taxon>Georgenia</taxon>
    </lineage>
</organism>
<dbReference type="InterPro" id="IPR029052">
    <property type="entry name" value="Metallo-depent_PP-like"/>
</dbReference>
<keyword evidence="2" id="KW-0732">Signal</keyword>
<dbReference type="Gene3D" id="2.60.40.2700">
    <property type="match status" value="1"/>
</dbReference>
<evidence type="ECO:0000313" key="5">
    <source>
        <dbReference type="EMBL" id="QDB78427.1"/>
    </source>
</evidence>
<dbReference type="Gene3D" id="3.60.21.10">
    <property type="match status" value="1"/>
</dbReference>
<evidence type="ECO:0000313" key="6">
    <source>
        <dbReference type="Proteomes" id="UP000313948"/>
    </source>
</evidence>
<feature type="signal peptide" evidence="2">
    <location>
        <begin position="1"/>
        <end position="30"/>
    </location>
</feature>
<proteinExistence type="predicted"/>
<dbReference type="RefSeq" id="WP_139947766.1">
    <property type="nucleotide sequence ID" value="NZ_CP040899.1"/>
</dbReference>
<dbReference type="InterPro" id="IPR008979">
    <property type="entry name" value="Galactose-bd-like_sf"/>
</dbReference>
<feature type="domain" description="Calcineurin-like phosphoesterase" evidence="3">
    <location>
        <begin position="778"/>
        <end position="872"/>
    </location>
</feature>
<dbReference type="Proteomes" id="UP000313948">
    <property type="component" value="Chromosome"/>
</dbReference>
<dbReference type="Pfam" id="PF00149">
    <property type="entry name" value="Metallophos"/>
    <property type="match status" value="1"/>
</dbReference>
<dbReference type="PANTHER" id="PTHR40446:SF2">
    <property type="entry name" value="N-ACETYLGLUCOSAMINE-1-PHOSPHODIESTER ALPHA-N-ACETYLGLUCOSAMINIDASE"/>
    <property type="match status" value="1"/>
</dbReference>
<feature type="chain" id="PRO_5047545324" evidence="2">
    <location>
        <begin position="31"/>
        <end position="1451"/>
    </location>
</feature>
<dbReference type="InterPro" id="IPR028994">
    <property type="entry name" value="Integrin_alpha_N"/>
</dbReference>
<dbReference type="Gene3D" id="2.60.40.1080">
    <property type="match status" value="1"/>
</dbReference>
<sequence length="1451" mass="150654">MSHLRSAPRPARLAASATVAALLAAGFVAATPHESHAATQPVVVAGMELDAGGAAIVTDVDHTVLAPGLDHVTFERLDADGWLQVNVLKAELSDSTVRADYIGPERVAQGATVSEMAERAGAVAAVNGDFFDINNSWAPAGAAVSSRDGILKSPNPGRGQSVAFDESGLGRITRLLLEGTVELPDATLPLSGVNLFAMPAGGLTVYTSHWGEYTRTRAVPAGETGVEVLLDAEGRVTSVGAPGEGQLPEGTQALVARPGAAADALAALEPGTQVTVAYALDQEDVRVAVGGQPEGEPPVLADGVVGSADGEYNTTRHPRTAIGFSEDGATAYFVVVDGRQATSRGLSLRELGELMLDLGAHDALNVDGGGSSQMNAREPGAAGTTVRNSPSDGYEREDANGLGLFLSVPGSGALTAFRVEPLSGDEDAHRVFPGLHRTLTAHGMDETFSPVAGAPSAWASDSAAATVSEGVVVGAEPGSAVVTASTGEATGTLDVEVLGPLARLTASQNVLNLEAEGSSATITLTGHDAEGFTAPVEARDVTVTNPDPQTFTVTPTPEGAFEVTATGAEGSAVLTLAVGEVSVELVVAVPLELRVIDDLSAAERWTSAHDRAPGGTVVPAEGHDGGDGLRMTYDFTQSTGTRGQYAVAPGGAIEIPGRPQKLSVWVDGDGNGALLRLQVRQANGVVGWIDGPGGSQSLHITWEGWQRVDFVVPSSFETPLTLERIRVLETVAAKQYTGEVGFSDIYAYLPPDGVPAPKEQRVTDPLVVPTGETDDDDLRVAVMSDAQFVARNPESGAVEGARDAFREIVAEDPDLLVINGDLVDEAAPEDFDLARTIIEEELGDAPFDWYYVPGNHEVMGGPIANFVEEFGATSHAIDLGATRVVTLSSATGRLAADFAQVQMLREQLDAAAADDSVTGVLVFAHHPTNDPLPTKNSQLTDRHEAAMIDSWLAQWRAETGKSVAYVGAHVGVFDTTRVDGVPYVINGNAGKSPSSTPADGGFTGWTMLGVDPEAGRWAESEDEWLAVEVQTRVDELTVTAPQEALGAGEQVVLEAEVTQDDTRTFGLAWPMSWAWSGSQGVHVGAVADAPADAVVALDPATGTVTGLRAGTVEVTLAVNDATTTVPVAVTGGVVAVTGRPVVGSELRADMSGWDLSDSAEVTFQWLRDGAPIAGATSGRYTPVAADAAAMLAVRATVSAPGLATVSGTSEPVGPVAPAPGSPTPVGDKGFHLSNTWRGTTDVYFAYGRSTDEVLIGDWDGDGRDTITVRRGTAFHVSNAQRGGAAETVLHYGRPGDVVLVGDWDGDGRDTFAVRRGAEYHVKNSLSGGPADTVVVYGRAGDEVLVGDWDGDGRDTFAVRRGQVYHVKDSLRPGPADVVLAYGRAGDVVLSGDWDGDGRDTLAVRRGATYYVSNSLRSGEAERVVTFGRPGDEVLVGDWDGDTTDTLGIRRT</sequence>
<name>A0ABX5VJ53_9MICO</name>
<dbReference type="PANTHER" id="PTHR40446">
    <property type="entry name" value="N-ACETYLGLUCOSAMINE-1-PHOSPHODIESTER ALPHA-N-ACETYLGLUCOSAMINIDASE"/>
    <property type="match status" value="1"/>
</dbReference>
<reference evidence="5 6" key="1">
    <citation type="submission" date="2019-05" db="EMBL/GenBank/DDBJ databases">
        <title>Georgenia *** sp. nov., and Georgenia *** sp. nov., isolated from the intestinal contents of plateau pika (Ochotona curzoniae) in the Qinghai-Tibet plateau of China.</title>
        <authorList>
            <person name="Tian Z."/>
        </authorList>
    </citation>
    <scope>NUCLEOTIDE SEQUENCE [LARGE SCALE GENOMIC DNA]</scope>
    <source>
        <strain evidence="5 6">Z294</strain>
    </source>
</reference>
<evidence type="ECO:0000259" key="3">
    <source>
        <dbReference type="Pfam" id="PF00149"/>
    </source>
</evidence>
<feature type="domain" description="Phosphodiester glycosidase" evidence="4">
    <location>
        <begin position="235"/>
        <end position="405"/>
    </location>
</feature>
<dbReference type="SUPFAM" id="SSF56300">
    <property type="entry name" value="Metallo-dependent phosphatases"/>
    <property type="match status" value="1"/>
</dbReference>
<dbReference type="InterPro" id="IPR018711">
    <property type="entry name" value="NAGPA"/>
</dbReference>